<name>A1ZT62_MICM2</name>
<dbReference type="EMBL" id="AAWS01000034">
    <property type="protein sequence ID" value="EAY26452.1"/>
    <property type="molecule type" value="Genomic_DNA"/>
</dbReference>
<protein>
    <submittedName>
        <fullName evidence="1">Uncharacterized protein</fullName>
    </submittedName>
</protein>
<proteinExistence type="predicted"/>
<sequence length="41" mass="5017">MLYQYSKLTPFFIKKIATREVFKQKHELFVLTSKTVDYFVK</sequence>
<reference evidence="1 2" key="1">
    <citation type="submission" date="2007-01" db="EMBL/GenBank/DDBJ databases">
        <authorList>
            <person name="Haygood M."/>
            <person name="Podell S."/>
            <person name="Anderson C."/>
            <person name="Hopkinson B."/>
            <person name="Roe K."/>
            <person name="Barbeau K."/>
            <person name="Gaasterland T."/>
            <person name="Ferriera S."/>
            <person name="Johnson J."/>
            <person name="Kravitz S."/>
            <person name="Beeson K."/>
            <person name="Sutton G."/>
            <person name="Rogers Y.-H."/>
            <person name="Friedman R."/>
            <person name="Frazier M."/>
            <person name="Venter J.C."/>
        </authorList>
    </citation>
    <scope>NUCLEOTIDE SEQUENCE [LARGE SCALE GENOMIC DNA]</scope>
    <source>
        <strain evidence="1 2">ATCC 23134</strain>
    </source>
</reference>
<keyword evidence="2" id="KW-1185">Reference proteome</keyword>
<evidence type="ECO:0000313" key="2">
    <source>
        <dbReference type="Proteomes" id="UP000004095"/>
    </source>
</evidence>
<dbReference type="AlphaFoldDB" id="A1ZT62"/>
<evidence type="ECO:0000313" key="1">
    <source>
        <dbReference type="EMBL" id="EAY26452.1"/>
    </source>
</evidence>
<organism evidence="1 2">
    <name type="scientific">Microscilla marina ATCC 23134</name>
    <dbReference type="NCBI Taxonomy" id="313606"/>
    <lineage>
        <taxon>Bacteria</taxon>
        <taxon>Pseudomonadati</taxon>
        <taxon>Bacteroidota</taxon>
        <taxon>Cytophagia</taxon>
        <taxon>Cytophagales</taxon>
        <taxon>Microscillaceae</taxon>
        <taxon>Microscilla</taxon>
    </lineage>
</organism>
<comment type="caution">
    <text evidence="1">The sequence shown here is derived from an EMBL/GenBank/DDBJ whole genome shotgun (WGS) entry which is preliminary data.</text>
</comment>
<dbReference type="Proteomes" id="UP000004095">
    <property type="component" value="Unassembled WGS sequence"/>
</dbReference>
<gene>
    <name evidence="1" type="ORF">M23134_07047</name>
</gene>
<accession>A1ZT62</accession>